<dbReference type="STRING" id="1353952.A0A165H3Z5"/>
<dbReference type="Proteomes" id="UP000076842">
    <property type="component" value="Unassembled WGS sequence"/>
</dbReference>
<evidence type="ECO:0000313" key="14">
    <source>
        <dbReference type="Proteomes" id="UP000076842"/>
    </source>
</evidence>
<keyword evidence="5" id="KW-0138">CF(0)</keyword>
<evidence type="ECO:0000256" key="4">
    <source>
        <dbReference type="ARBA" id="ARBA00022448"/>
    </source>
</evidence>
<comment type="similarity">
    <text evidence="2 11">Belongs to the ATPase d subunit family.</text>
</comment>
<dbReference type="SUPFAM" id="SSF161065">
    <property type="entry name" value="ATP synthase D chain-like"/>
    <property type="match status" value="1"/>
</dbReference>
<dbReference type="GO" id="GO:0005743">
    <property type="term" value="C:mitochondrial inner membrane"/>
    <property type="evidence" value="ECO:0007669"/>
    <property type="project" value="UniProtKB-SubCell"/>
</dbReference>
<sequence length="174" mass="19548">MASKAVSAAALDWTRIYGSLNLGKETVAALQEFRKRAYEAQRVHDQLSSQPTTVDFAHYRSVLRNKAVVDECEKIMRDFKPKEVDLSAWTKSIDSFEGKAVESAKATEVNVQEEVKKLEQTLANIEEARPFDQVTVDDVLAARPEIEKSLNVMFAKGKFSVPGYKEKFGDLSLM</sequence>
<dbReference type="AlphaFoldDB" id="A0A165H3Z5"/>
<feature type="coiled-coil region" evidence="12">
    <location>
        <begin position="101"/>
        <end position="128"/>
    </location>
</feature>
<keyword evidence="7 11" id="KW-0999">Mitochondrion inner membrane</keyword>
<evidence type="ECO:0000256" key="12">
    <source>
        <dbReference type="SAM" id="Coils"/>
    </source>
</evidence>
<dbReference type="PANTHER" id="PTHR12700">
    <property type="entry name" value="ATP SYNTHASE SUBUNIT D, MITOCHONDRIAL"/>
    <property type="match status" value="1"/>
</dbReference>
<evidence type="ECO:0000256" key="3">
    <source>
        <dbReference type="ARBA" id="ARBA00021688"/>
    </source>
</evidence>
<evidence type="ECO:0000313" key="13">
    <source>
        <dbReference type="EMBL" id="KZT58839.1"/>
    </source>
</evidence>
<dbReference type="InterPro" id="IPR036228">
    <property type="entry name" value="ATP_synth_F0_dsu_sf_mt"/>
</dbReference>
<accession>A0A165H3Z5</accession>
<dbReference type="GO" id="GO:0015078">
    <property type="term" value="F:proton transmembrane transporter activity"/>
    <property type="evidence" value="ECO:0007669"/>
    <property type="project" value="InterPro"/>
</dbReference>
<dbReference type="InParanoid" id="A0A165H3Z5"/>
<gene>
    <name evidence="13" type="ORF">CALCODRAFT_467946</name>
</gene>
<dbReference type="Pfam" id="PF05873">
    <property type="entry name" value="Mt_ATP-synt_D"/>
    <property type="match status" value="1"/>
</dbReference>
<dbReference type="InterPro" id="IPR008689">
    <property type="entry name" value="ATP_synth_F0_dsu_mt"/>
</dbReference>
<evidence type="ECO:0000256" key="5">
    <source>
        <dbReference type="ARBA" id="ARBA00022547"/>
    </source>
</evidence>
<keyword evidence="10 11" id="KW-0472">Membrane</keyword>
<evidence type="ECO:0000256" key="2">
    <source>
        <dbReference type="ARBA" id="ARBA00006842"/>
    </source>
</evidence>
<evidence type="ECO:0000256" key="9">
    <source>
        <dbReference type="ARBA" id="ARBA00023128"/>
    </source>
</evidence>
<dbReference type="Gene3D" id="6.10.280.70">
    <property type="match status" value="1"/>
</dbReference>
<dbReference type="GO" id="GO:0045259">
    <property type="term" value="C:proton-transporting ATP synthase complex"/>
    <property type="evidence" value="ECO:0007669"/>
    <property type="project" value="UniProtKB-KW"/>
</dbReference>
<evidence type="ECO:0000256" key="1">
    <source>
        <dbReference type="ARBA" id="ARBA00004273"/>
    </source>
</evidence>
<dbReference type="OrthoDB" id="35799at2759"/>
<keyword evidence="12" id="KW-0175">Coiled coil</keyword>
<dbReference type="GO" id="GO:0015986">
    <property type="term" value="P:proton motive force-driven ATP synthesis"/>
    <property type="evidence" value="ECO:0007669"/>
    <property type="project" value="UniProtKB-UniRule"/>
</dbReference>
<keyword evidence="6 11" id="KW-0375">Hydrogen ion transport</keyword>
<keyword evidence="8 11" id="KW-0406">Ion transport</keyword>
<evidence type="ECO:0000256" key="10">
    <source>
        <dbReference type="ARBA" id="ARBA00023136"/>
    </source>
</evidence>
<keyword evidence="4 11" id="KW-0813">Transport</keyword>
<dbReference type="PIRSF" id="PIRSF005514">
    <property type="entry name" value="ATPase_F0_D_mt"/>
    <property type="match status" value="1"/>
</dbReference>
<comment type="function">
    <text evidence="11">Mitochondrial membrane ATP synthase (F(1)F(0) ATP synthase or Complex V) produces ATP from ADP in the presence of a proton gradient across the membrane which is generated by electron transport complexes of the respiratory chain. F-type ATPases consist of two structural domains, F(1) - containing the extramembraneous catalytic core, and F(0) - containing the membrane proton channel, linked together by a central stalk and a peripheral stalk. During catalysis, ATP synthesis in the catalytic domain of F(1) is coupled via a rotary mechanism of the central stalk subunits to proton translocation.</text>
</comment>
<evidence type="ECO:0000256" key="11">
    <source>
        <dbReference type="PIRNR" id="PIRNR005514"/>
    </source>
</evidence>
<protein>
    <recommendedName>
        <fullName evidence="3 11">ATP synthase subunit d, mitochondrial</fullName>
    </recommendedName>
</protein>
<dbReference type="FunCoup" id="A0A165H3Z5">
    <property type="interactions" value="159"/>
</dbReference>
<name>A0A165H3Z5_9BASI</name>
<keyword evidence="9 11" id="KW-0496">Mitochondrion</keyword>
<dbReference type="EMBL" id="KV423947">
    <property type="protein sequence ID" value="KZT58839.1"/>
    <property type="molecule type" value="Genomic_DNA"/>
</dbReference>
<reference evidence="13 14" key="1">
    <citation type="journal article" date="2016" name="Mol. Biol. Evol.">
        <title>Comparative Genomics of Early-Diverging Mushroom-Forming Fungi Provides Insights into the Origins of Lignocellulose Decay Capabilities.</title>
        <authorList>
            <person name="Nagy L.G."/>
            <person name="Riley R."/>
            <person name="Tritt A."/>
            <person name="Adam C."/>
            <person name="Daum C."/>
            <person name="Floudas D."/>
            <person name="Sun H."/>
            <person name="Yadav J.S."/>
            <person name="Pangilinan J."/>
            <person name="Larsson K.H."/>
            <person name="Matsuura K."/>
            <person name="Barry K."/>
            <person name="Labutti K."/>
            <person name="Kuo R."/>
            <person name="Ohm R.A."/>
            <person name="Bhattacharya S.S."/>
            <person name="Shirouzu T."/>
            <person name="Yoshinaga Y."/>
            <person name="Martin F.M."/>
            <person name="Grigoriev I.V."/>
            <person name="Hibbett D.S."/>
        </authorList>
    </citation>
    <scope>NUCLEOTIDE SEQUENCE [LARGE SCALE GENOMIC DNA]</scope>
    <source>
        <strain evidence="13 14">HHB12733</strain>
    </source>
</reference>
<comment type="subcellular location">
    <subcellularLocation>
        <location evidence="1 11">Mitochondrion inner membrane</location>
    </subcellularLocation>
</comment>
<evidence type="ECO:0000256" key="7">
    <source>
        <dbReference type="ARBA" id="ARBA00022792"/>
    </source>
</evidence>
<keyword evidence="14" id="KW-1185">Reference proteome</keyword>
<proteinExistence type="inferred from homology"/>
<evidence type="ECO:0000256" key="8">
    <source>
        <dbReference type="ARBA" id="ARBA00023065"/>
    </source>
</evidence>
<evidence type="ECO:0000256" key="6">
    <source>
        <dbReference type="ARBA" id="ARBA00022781"/>
    </source>
</evidence>
<organism evidence="13 14">
    <name type="scientific">Calocera cornea HHB12733</name>
    <dbReference type="NCBI Taxonomy" id="1353952"/>
    <lineage>
        <taxon>Eukaryota</taxon>
        <taxon>Fungi</taxon>
        <taxon>Dikarya</taxon>
        <taxon>Basidiomycota</taxon>
        <taxon>Agaricomycotina</taxon>
        <taxon>Dacrymycetes</taxon>
        <taxon>Dacrymycetales</taxon>
        <taxon>Dacrymycetaceae</taxon>
        <taxon>Calocera</taxon>
    </lineage>
</organism>